<reference evidence="12" key="1">
    <citation type="journal article" date="2021" name="PeerJ">
        <title>Extensive microbial diversity within the chicken gut microbiome revealed by metagenomics and culture.</title>
        <authorList>
            <person name="Gilroy R."/>
            <person name="Ravi A."/>
            <person name="Getino M."/>
            <person name="Pursley I."/>
            <person name="Horton D.L."/>
            <person name="Alikhan N.F."/>
            <person name="Baker D."/>
            <person name="Gharbi K."/>
            <person name="Hall N."/>
            <person name="Watson M."/>
            <person name="Adriaenssens E.M."/>
            <person name="Foster-Nyarko E."/>
            <person name="Jarju S."/>
            <person name="Secka A."/>
            <person name="Antonio M."/>
            <person name="Oren A."/>
            <person name="Chaudhuri R.R."/>
            <person name="La Ragione R."/>
            <person name="Hildebrand F."/>
            <person name="Pallen M.J."/>
        </authorList>
    </citation>
    <scope>NUCLEOTIDE SEQUENCE</scope>
    <source>
        <strain evidence="12">CHK33-5263</strain>
    </source>
</reference>
<evidence type="ECO:0000256" key="7">
    <source>
        <dbReference type="ARBA" id="ARBA00022989"/>
    </source>
</evidence>
<keyword evidence="7 9" id="KW-1133">Transmembrane helix</keyword>
<feature type="transmembrane region" description="Helical" evidence="9">
    <location>
        <begin position="133"/>
        <end position="157"/>
    </location>
</feature>
<dbReference type="CDD" id="cd06261">
    <property type="entry name" value="TM_PBP2"/>
    <property type="match status" value="1"/>
</dbReference>
<dbReference type="SUPFAM" id="SSF161098">
    <property type="entry name" value="MetI-like"/>
    <property type="match status" value="1"/>
</dbReference>
<feature type="transmembrane region" description="Helical" evidence="9">
    <location>
        <begin position="233"/>
        <end position="254"/>
    </location>
</feature>
<keyword evidence="8 9" id="KW-0472">Membrane</keyword>
<dbReference type="PANTHER" id="PTHR47314">
    <property type="entry name" value="MALTOSE/MALTODEXTRIN TRANSPORT SYSTEM PERMEASE PROTEIN MALF"/>
    <property type="match status" value="1"/>
</dbReference>
<dbReference type="Proteomes" id="UP000824044">
    <property type="component" value="Unassembled WGS sequence"/>
</dbReference>
<feature type="transmembrane region" description="Helical" evidence="9">
    <location>
        <begin position="199"/>
        <end position="221"/>
    </location>
</feature>
<dbReference type="PROSITE" id="PS50928">
    <property type="entry name" value="ABC_TM1"/>
    <property type="match status" value="1"/>
</dbReference>
<dbReference type="PANTHER" id="PTHR47314:SF1">
    <property type="entry name" value="MALTOSE_MALTODEXTRIN TRANSPORT SYSTEM PERMEASE PROTEIN MALF"/>
    <property type="match status" value="1"/>
</dbReference>
<dbReference type="GO" id="GO:0042956">
    <property type="term" value="P:maltodextrin transmembrane transport"/>
    <property type="evidence" value="ECO:0007669"/>
    <property type="project" value="TreeGrafter"/>
</dbReference>
<evidence type="ECO:0000256" key="5">
    <source>
        <dbReference type="ARBA" id="ARBA00022597"/>
    </source>
</evidence>
<comment type="subcellular location">
    <subcellularLocation>
        <location evidence="1 9">Cell membrane</location>
        <topology evidence="1 9">Multi-pass membrane protein</topology>
    </subcellularLocation>
</comment>
<keyword evidence="4 10" id="KW-1003">Cell membrane</keyword>
<feature type="transmembrane region" description="Helical" evidence="9">
    <location>
        <begin position="395"/>
        <end position="420"/>
    </location>
</feature>
<gene>
    <name evidence="12" type="ORF">H9812_01580</name>
</gene>
<evidence type="ECO:0000256" key="9">
    <source>
        <dbReference type="RuleBase" id="RU363032"/>
    </source>
</evidence>
<keyword evidence="5 10" id="KW-0762">Sugar transport</keyword>
<evidence type="ECO:0000259" key="11">
    <source>
        <dbReference type="PROSITE" id="PS50928"/>
    </source>
</evidence>
<evidence type="ECO:0000256" key="6">
    <source>
        <dbReference type="ARBA" id="ARBA00022692"/>
    </source>
</evidence>
<dbReference type="InterPro" id="IPR035906">
    <property type="entry name" value="MetI-like_sf"/>
</dbReference>
<name>A0A9D2DW65_9FIRM</name>
<evidence type="ECO:0000256" key="3">
    <source>
        <dbReference type="ARBA" id="ARBA00022448"/>
    </source>
</evidence>
<evidence type="ECO:0000256" key="2">
    <source>
        <dbReference type="ARBA" id="ARBA00009047"/>
    </source>
</evidence>
<comment type="function">
    <text evidence="10">Part of the ABC transporter complex MalEFGK involved in maltose/maltodextrin import. Probably responsible for the translocation of the substrate across the membrane.</text>
</comment>
<feature type="domain" description="ABC transmembrane type-1" evidence="11">
    <location>
        <begin position="195"/>
        <end position="416"/>
    </location>
</feature>
<dbReference type="EMBL" id="DXBS01000037">
    <property type="protein sequence ID" value="HIZ24155.1"/>
    <property type="molecule type" value="Genomic_DNA"/>
</dbReference>
<evidence type="ECO:0000313" key="12">
    <source>
        <dbReference type="EMBL" id="HIZ24155.1"/>
    </source>
</evidence>
<comment type="similarity">
    <text evidence="2 10">Belongs to the binding-protein-dependent transport system permease family. MalFG subfamily.</text>
</comment>
<feature type="transmembrane region" description="Helical" evidence="9">
    <location>
        <begin position="285"/>
        <end position="308"/>
    </location>
</feature>
<dbReference type="Gene3D" id="1.10.3720.10">
    <property type="entry name" value="MetI-like"/>
    <property type="match status" value="1"/>
</dbReference>
<organism evidence="12 13">
    <name type="scientific">Candidatus Gallimonas intestinigallinarum</name>
    <dbReference type="NCBI Taxonomy" id="2838604"/>
    <lineage>
        <taxon>Bacteria</taxon>
        <taxon>Bacillati</taxon>
        <taxon>Bacillota</taxon>
        <taxon>Clostridia</taxon>
        <taxon>Candidatus Gallimonas</taxon>
    </lineage>
</organism>
<dbReference type="InterPro" id="IPR000515">
    <property type="entry name" value="MetI-like"/>
</dbReference>
<dbReference type="GO" id="GO:0015423">
    <property type="term" value="F:ABC-type maltose transporter activity"/>
    <property type="evidence" value="ECO:0007669"/>
    <property type="project" value="TreeGrafter"/>
</dbReference>
<evidence type="ECO:0000256" key="1">
    <source>
        <dbReference type="ARBA" id="ARBA00004651"/>
    </source>
</evidence>
<accession>A0A9D2DW65</accession>
<dbReference type="AlphaFoldDB" id="A0A9D2DW65"/>
<protein>
    <recommendedName>
        <fullName evidence="10">Maltose/maltodextrin transport system permease protein</fullName>
    </recommendedName>
</protein>
<evidence type="ECO:0000256" key="4">
    <source>
        <dbReference type="ARBA" id="ARBA00022475"/>
    </source>
</evidence>
<dbReference type="GO" id="GO:1990060">
    <property type="term" value="C:maltose transport complex"/>
    <property type="evidence" value="ECO:0007669"/>
    <property type="project" value="TreeGrafter"/>
</dbReference>
<evidence type="ECO:0000313" key="13">
    <source>
        <dbReference type="Proteomes" id="UP000824044"/>
    </source>
</evidence>
<feature type="transmembrane region" description="Helical" evidence="9">
    <location>
        <begin position="30"/>
        <end position="48"/>
    </location>
</feature>
<reference evidence="12" key="2">
    <citation type="submission" date="2021-04" db="EMBL/GenBank/DDBJ databases">
        <authorList>
            <person name="Gilroy R."/>
        </authorList>
    </citation>
    <scope>NUCLEOTIDE SEQUENCE</scope>
    <source>
        <strain evidence="12">CHK33-5263</strain>
    </source>
</reference>
<evidence type="ECO:0000256" key="8">
    <source>
        <dbReference type="ARBA" id="ARBA00023136"/>
    </source>
</evidence>
<feature type="transmembrane region" description="Helical" evidence="9">
    <location>
        <begin position="328"/>
        <end position="346"/>
    </location>
</feature>
<keyword evidence="3 9" id="KW-0813">Transport</keyword>
<comment type="caution">
    <text evidence="12">The sequence shown here is derived from an EMBL/GenBank/DDBJ whole genome shotgun (WGS) entry which is preliminary data.</text>
</comment>
<proteinExistence type="inferred from homology"/>
<sequence>MLRHGNWRVACSMLIMGTGQMMYRQWAKGALYLLVQAGFIVYLVLTGARDFFGLFTLGSVEANPWYGIEGDNSVIMLITGILSVIVMVIYVSLYIANVRGVYATQLRVEAGKKPTTFRQDVAQMFDQKFYRTVLFLPVIGVCIFNVLPIVFMSLIAFTNYGGDIVPPKLVDWVGFENFGRLVAVGEYTTTFFKILGWNILWAVASTAINYFGGLALALLLNKKCVKGKVFWRFFPILAYAIPGFITMLGFKYMFANGGPINYYITQGGGGAIFFLGANSTWPARLIGLMVNAWISIPSSMLLATGILSNANKDQYEAARIDGANAFQQFWYLTLPFVVFATTPVILSQFIGNFNNFGVFYFLRSDVSSSAGYVLANDTDLLINWLYKMSIDNNYYSIGAAISLIIFLITSVISLVVYIFSPSYRQEETYR</sequence>
<evidence type="ECO:0000256" key="10">
    <source>
        <dbReference type="RuleBase" id="RU367050"/>
    </source>
</evidence>
<feature type="transmembrane region" description="Helical" evidence="9">
    <location>
        <begin position="74"/>
        <end position="96"/>
    </location>
</feature>
<keyword evidence="6 9" id="KW-0812">Transmembrane</keyword>
<dbReference type="Pfam" id="PF00528">
    <property type="entry name" value="BPD_transp_1"/>
    <property type="match status" value="1"/>
</dbReference>